<comment type="caution">
    <text evidence="1">The sequence shown here is derived from an EMBL/GenBank/DDBJ whole genome shotgun (WGS) entry which is preliminary data.</text>
</comment>
<protein>
    <recommendedName>
        <fullName evidence="3">DUF4410 domain-containing protein</fullName>
    </recommendedName>
</protein>
<dbReference type="Proteomes" id="UP000235347">
    <property type="component" value="Unassembled WGS sequence"/>
</dbReference>
<proteinExistence type="predicted"/>
<gene>
    <name evidence="1" type="ORF">C0Z19_10555</name>
</gene>
<evidence type="ECO:0000313" key="2">
    <source>
        <dbReference type="Proteomes" id="UP000235347"/>
    </source>
</evidence>
<dbReference type="AlphaFoldDB" id="A0A2N7W7J4"/>
<keyword evidence="2" id="KW-1185">Reference proteome</keyword>
<reference evidence="1 2" key="1">
    <citation type="submission" date="2018-01" db="EMBL/GenBank/DDBJ databases">
        <title>Whole genome analyses suggest that Burkholderia sensu lato contains two further novel genera in the rhizoxinica-symbiotica group Mycetohabitans gen. nov., and Trinickia gen. nov.: implications for the evolution of diazotrophy and nodulation in the Burkholderiaceae.</title>
        <authorList>
            <person name="Estrada-de los Santos P."/>
            <person name="Palmer M."/>
            <person name="Chavez-Ramirez B."/>
            <person name="Beukes C."/>
            <person name="Steenkamp E.T."/>
            <person name="Hirsch A.M."/>
            <person name="Manyaka P."/>
            <person name="Maluk M."/>
            <person name="Lafos M."/>
            <person name="Crook M."/>
            <person name="Gross E."/>
            <person name="Simon M.F."/>
            <person name="Bueno dos Reis Junior F."/>
            <person name="Poole P.S."/>
            <person name="Venter S.N."/>
            <person name="James E.K."/>
        </authorList>
    </citation>
    <scope>NUCLEOTIDE SEQUENCE [LARGE SCALE GENOMIC DNA]</scope>
    <source>
        <strain evidence="1 2">GP25-8</strain>
    </source>
</reference>
<evidence type="ECO:0000313" key="1">
    <source>
        <dbReference type="EMBL" id="PMS25373.1"/>
    </source>
</evidence>
<name>A0A2N7W7J4_9BURK</name>
<evidence type="ECO:0008006" key="3">
    <source>
        <dbReference type="Google" id="ProtNLM"/>
    </source>
</evidence>
<accession>A0A2N7W7J4</accession>
<sequence length="303" mass="30911">MRNRLRAFAPMRASMVNIQDSLCGSVVCCLRQKMLSGTLHPAVRINTLMRNPGRTVAALTIFVAASAACAQDAALDSAQNASISVAPMVVSQVTVAPSAETTAPAAPIATAPKGPTPMVAIPQAVYVTHFIAVPAGAPPSGLLAHLRAALHTHAAGRDAGLVAQAVVARLNHAGVAARYLAPGEPPPVTGWLLGGVFHLRSEATAAASDAATAETEREAAGADVSVTVADLEHGADTPFAVLGAPPAGSIPADDWRPYVVPARLSFERADRNAAIAALAQQIVDAFVGNMTALRQADAKAIAP</sequence>
<organism evidence="1 2">
    <name type="scientific">Trinickia soli</name>
    <dbReference type="NCBI Taxonomy" id="380675"/>
    <lineage>
        <taxon>Bacteria</taxon>
        <taxon>Pseudomonadati</taxon>
        <taxon>Pseudomonadota</taxon>
        <taxon>Betaproteobacteria</taxon>
        <taxon>Burkholderiales</taxon>
        <taxon>Burkholderiaceae</taxon>
        <taxon>Trinickia</taxon>
    </lineage>
</organism>
<dbReference type="EMBL" id="PNYB01000007">
    <property type="protein sequence ID" value="PMS25373.1"/>
    <property type="molecule type" value="Genomic_DNA"/>
</dbReference>